<dbReference type="EMBL" id="FNIA01000001">
    <property type="protein sequence ID" value="SDM32886.1"/>
    <property type="molecule type" value="Genomic_DNA"/>
</dbReference>
<proteinExistence type="predicted"/>
<feature type="region of interest" description="Disordered" evidence="1">
    <location>
        <begin position="170"/>
        <end position="195"/>
    </location>
</feature>
<dbReference type="RefSeq" id="WP_089731048.1">
    <property type="nucleotide sequence ID" value="NZ_FNIA01000001.1"/>
</dbReference>
<name>A0A1G9SBL6_9EURY</name>
<feature type="compositionally biased region" description="Basic and acidic residues" evidence="1">
    <location>
        <begin position="184"/>
        <end position="195"/>
    </location>
</feature>
<evidence type="ECO:0000313" key="2">
    <source>
        <dbReference type="EMBL" id="SDM32886.1"/>
    </source>
</evidence>
<reference evidence="2 3" key="1">
    <citation type="submission" date="2016-10" db="EMBL/GenBank/DDBJ databases">
        <authorList>
            <person name="de Groot N.N."/>
        </authorList>
    </citation>
    <scope>NUCLEOTIDE SEQUENCE [LARGE SCALE GENOMIC DNA]</scope>
    <source>
        <strain evidence="3">EB21,IBRC-M 10013,KCTC 4048</strain>
    </source>
</reference>
<evidence type="ECO:0000256" key="1">
    <source>
        <dbReference type="SAM" id="MobiDB-lite"/>
    </source>
</evidence>
<protein>
    <submittedName>
        <fullName evidence="2">Uncharacterized protein</fullName>
    </submittedName>
</protein>
<dbReference type="STRING" id="996166.SAMN05192554_10176"/>
<evidence type="ECO:0000313" key="3">
    <source>
        <dbReference type="Proteomes" id="UP000199370"/>
    </source>
</evidence>
<sequence>MERREALRSLAGAGVLAASGCLGIVGLGSEPPAAGDVFEADRYEGRDLVVELADDVPVQESTLYDSATGTEHETVDRPGKRVRFPVVFPDRLESYVDRGLSVKAKVSGGWVRRWVWRPVHGSVESLEVLADGRAKLDIESQAEAPLLVRYVGFTGAVATPTADAREGSFDATQLDAGPGVVGVDEDRPPSPRRSDLVVPGGETKTFETLYAPFAPDAARGERTSGGGDRTVWVSLVHGSGGVTSYSFPR</sequence>
<accession>A0A1G9SBL6</accession>
<dbReference type="PROSITE" id="PS51257">
    <property type="entry name" value="PROKAR_LIPOPROTEIN"/>
    <property type="match status" value="1"/>
</dbReference>
<dbReference type="OrthoDB" id="188068at2157"/>
<dbReference type="Proteomes" id="UP000199370">
    <property type="component" value="Unassembled WGS sequence"/>
</dbReference>
<dbReference type="AlphaFoldDB" id="A0A1G9SBL6"/>
<gene>
    <name evidence="2" type="ORF">SAMN05192554_10176</name>
</gene>
<keyword evidence="3" id="KW-1185">Reference proteome</keyword>
<organism evidence="2 3">
    <name type="scientific">Haloarchaeobius iranensis</name>
    <dbReference type="NCBI Taxonomy" id="996166"/>
    <lineage>
        <taxon>Archaea</taxon>
        <taxon>Methanobacteriati</taxon>
        <taxon>Methanobacteriota</taxon>
        <taxon>Stenosarchaea group</taxon>
        <taxon>Halobacteria</taxon>
        <taxon>Halobacteriales</taxon>
        <taxon>Halorubellaceae</taxon>
        <taxon>Haloarchaeobius</taxon>
    </lineage>
</organism>